<name>A0ABV9MXD2_9ENTE</name>
<keyword evidence="1" id="KW-0472">Membrane</keyword>
<comment type="caution">
    <text evidence="2">The sequence shown here is derived from an EMBL/GenBank/DDBJ whole genome shotgun (WGS) entry which is preliminary data.</text>
</comment>
<feature type="transmembrane region" description="Helical" evidence="1">
    <location>
        <begin position="31"/>
        <end position="50"/>
    </location>
</feature>
<proteinExistence type="predicted"/>
<dbReference type="RefSeq" id="WP_379962529.1">
    <property type="nucleotide sequence ID" value="NZ_JBHSGS010000061.1"/>
</dbReference>
<dbReference type="Proteomes" id="UP001595969">
    <property type="component" value="Unassembled WGS sequence"/>
</dbReference>
<reference evidence="3" key="1">
    <citation type="journal article" date="2019" name="Int. J. Syst. Evol. Microbiol.">
        <title>The Global Catalogue of Microorganisms (GCM) 10K type strain sequencing project: providing services to taxonomists for standard genome sequencing and annotation.</title>
        <authorList>
            <consortium name="The Broad Institute Genomics Platform"/>
            <consortium name="The Broad Institute Genome Sequencing Center for Infectious Disease"/>
            <person name="Wu L."/>
            <person name="Ma J."/>
        </authorList>
    </citation>
    <scope>NUCLEOTIDE SEQUENCE [LARGE SCALE GENOMIC DNA]</scope>
    <source>
        <strain evidence="3">CGMCC 1.19032</strain>
    </source>
</reference>
<evidence type="ECO:0000256" key="1">
    <source>
        <dbReference type="SAM" id="Phobius"/>
    </source>
</evidence>
<sequence>MKHSPIIQANLDKRTTKKEKIAYLMYAYKEWLIGLLIGLFIIIVFSYSMLTNQTPDLNIRIISDQPLTIETIENITADIQDKLDEELLIDVQNYQVNNMDHKQVLMAQMAAKEVDLFILPNKASSEANAMVGEMSEGQITFPLDDSYTIYQAIHAPHEAVISSLHENSPVK</sequence>
<keyword evidence="3" id="KW-1185">Reference proteome</keyword>
<organism evidence="2 3">
    <name type="scientific">Enterococcus lemanii</name>
    <dbReference type="NCBI Taxonomy" id="1159752"/>
    <lineage>
        <taxon>Bacteria</taxon>
        <taxon>Bacillati</taxon>
        <taxon>Bacillota</taxon>
        <taxon>Bacilli</taxon>
        <taxon>Lactobacillales</taxon>
        <taxon>Enterococcaceae</taxon>
        <taxon>Enterococcus</taxon>
    </lineage>
</organism>
<gene>
    <name evidence="2" type="ORF">ACFO5I_10850</name>
</gene>
<protein>
    <recommendedName>
        <fullName evidence="4">Capsular polysaccharide biosynthesis protein CpsC</fullName>
    </recommendedName>
</protein>
<keyword evidence="1" id="KW-1133">Transmembrane helix</keyword>
<dbReference type="EMBL" id="JBHSGS010000061">
    <property type="protein sequence ID" value="MFC4720220.1"/>
    <property type="molecule type" value="Genomic_DNA"/>
</dbReference>
<accession>A0ABV9MXD2</accession>
<keyword evidence="1" id="KW-0812">Transmembrane</keyword>
<evidence type="ECO:0000313" key="2">
    <source>
        <dbReference type="EMBL" id="MFC4720220.1"/>
    </source>
</evidence>
<evidence type="ECO:0000313" key="3">
    <source>
        <dbReference type="Proteomes" id="UP001595969"/>
    </source>
</evidence>
<evidence type="ECO:0008006" key="4">
    <source>
        <dbReference type="Google" id="ProtNLM"/>
    </source>
</evidence>